<accession>A0ABN0XV00</accession>
<name>A0ABN0XV00_9ALTE</name>
<evidence type="ECO:0000313" key="3">
    <source>
        <dbReference type="Proteomes" id="UP001501757"/>
    </source>
</evidence>
<dbReference type="RefSeq" id="WP_343847378.1">
    <property type="nucleotide sequence ID" value="NZ_BAAAEI010000030.1"/>
</dbReference>
<reference evidence="2 3" key="1">
    <citation type="journal article" date="2019" name="Int. J. Syst. Evol. Microbiol.">
        <title>The Global Catalogue of Microorganisms (GCM) 10K type strain sequencing project: providing services to taxonomists for standard genome sequencing and annotation.</title>
        <authorList>
            <consortium name="The Broad Institute Genomics Platform"/>
            <consortium name="The Broad Institute Genome Sequencing Center for Infectious Disease"/>
            <person name="Wu L."/>
            <person name="Ma J."/>
        </authorList>
    </citation>
    <scope>NUCLEOTIDE SEQUENCE [LARGE SCALE GENOMIC DNA]</scope>
    <source>
        <strain evidence="2 3">JCM 13378</strain>
    </source>
</reference>
<evidence type="ECO:0000259" key="1">
    <source>
        <dbReference type="Pfam" id="PF08808"/>
    </source>
</evidence>
<feature type="domain" description="RES" evidence="1">
    <location>
        <begin position="23"/>
        <end position="167"/>
    </location>
</feature>
<dbReference type="InterPro" id="IPR014914">
    <property type="entry name" value="RES_dom"/>
</dbReference>
<comment type="caution">
    <text evidence="2">The sequence shown here is derived from an EMBL/GenBank/DDBJ whole genome shotgun (WGS) entry which is preliminary data.</text>
</comment>
<proteinExistence type="predicted"/>
<gene>
    <name evidence="2" type="ORF">GCM10009092_42010</name>
</gene>
<sequence length="178" mass="20120">MTIPAVRKLLNSKLPAKPCKQVVFRVHNPLWSFSPLSTAGAALTGGRFNPKGLDAFYTACDLMTAYSEVVKPTASGLIEPFTLCSYQVELPRVLDFSQDDEFFKQNWRILQVKKLQSRGQLLARMVVEENLANGILVPSYTMKSGVNLVIYRWDASQVRLYDPDGRLKKIFGDRFTLE</sequence>
<dbReference type="Pfam" id="PF08808">
    <property type="entry name" value="RES"/>
    <property type="match status" value="1"/>
</dbReference>
<dbReference type="EMBL" id="BAAAEI010000030">
    <property type="protein sequence ID" value="GAA0373429.1"/>
    <property type="molecule type" value="Genomic_DNA"/>
</dbReference>
<protein>
    <submittedName>
        <fullName evidence="2">RES family NAD+ phosphorylase</fullName>
    </submittedName>
</protein>
<dbReference type="Proteomes" id="UP001501757">
    <property type="component" value="Unassembled WGS sequence"/>
</dbReference>
<organism evidence="2 3">
    <name type="scientific">Bowmanella denitrificans</name>
    <dbReference type="NCBI Taxonomy" id="366582"/>
    <lineage>
        <taxon>Bacteria</taxon>
        <taxon>Pseudomonadati</taxon>
        <taxon>Pseudomonadota</taxon>
        <taxon>Gammaproteobacteria</taxon>
        <taxon>Alteromonadales</taxon>
        <taxon>Alteromonadaceae</taxon>
        <taxon>Bowmanella</taxon>
    </lineage>
</organism>
<keyword evidence="3" id="KW-1185">Reference proteome</keyword>
<evidence type="ECO:0000313" key="2">
    <source>
        <dbReference type="EMBL" id="GAA0373429.1"/>
    </source>
</evidence>